<dbReference type="Proteomes" id="UP000325081">
    <property type="component" value="Unassembled WGS sequence"/>
</dbReference>
<organism evidence="2 3">
    <name type="scientific">Striga asiatica</name>
    <name type="common">Asiatic witchweed</name>
    <name type="synonym">Buchnera asiatica</name>
    <dbReference type="NCBI Taxonomy" id="4170"/>
    <lineage>
        <taxon>Eukaryota</taxon>
        <taxon>Viridiplantae</taxon>
        <taxon>Streptophyta</taxon>
        <taxon>Embryophyta</taxon>
        <taxon>Tracheophyta</taxon>
        <taxon>Spermatophyta</taxon>
        <taxon>Magnoliopsida</taxon>
        <taxon>eudicotyledons</taxon>
        <taxon>Gunneridae</taxon>
        <taxon>Pentapetalae</taxon>
        <taxon>asterids</taxon>
        <taxon>lamiids</taxon>
        <taxon>Lamiales</taxon>
        <taxon>Orobanchaceae</taxon>
        <taxon>Buchnereae</taxon>
        <taxon>Striga</taxon>
    </lineage>
</organism>
<comment type="caution">
    <text evidence="2">The sequence shown here is derived from an EMBL/GenBank/DDBJ whole genome shotgun (WGS) entry which is preliminary data.</text>
</comment>
<feature type="region of interest" description="Disordered" evidence="1">
    <location>
        <begin position="83"/>
        <end position="117"/>
    </location>
</feature>
<sequence length="165" mass="18726">MEPNRTPLFINPQEVSHNRSRTRISEHVGEAPQPIGDQQLFLALVPSPSHLPLNLQSETNVMDIGEDSSQLLDNKIETLMVKSQKRKGWKRKSKEINGESSTPTLPTSKPDDIITRGRKRNAATLGGIQIHRSTRYLGLPLGIGREVYWVSELIDDDGWHWNREK</sequence>
<feature type="compositionally biased region" description="Polar residues" evidence="1">
    <location>
        <begin position="98"/>
        <end position="107"/>
    </location>
</feature>
<protein>
    <submittedName>
        <fullName evidence="2">Pentatricopeptide repeat (PPR) superfamily protein</fullName>
    </submittedName>
</protein>
<gene>
    <name evidence="2" type="ORF">STAS_17568</name>
</gene>
<name>A0A5A7Q760_STRAF</name>
<evidence type="ECO:0000313" key="3">
    <source>
        <dbReference type="Proteomes" id="UP000325081"/>
    </source>
</evidence>
<proteinExistence type="predicted"/>
<dbReference type="EMBL" id="BKCP01005983">
    <property type="protein sequence ID" value="GER40874.1"/>
    <property type="molecule type" value="Genomic_DNA"/>
</dbReference>
<evidence type="ECO:0000256" key="1">
    <source>
        <dbReference type="SAM" id="MobiDB-lite"/>
    </source>
</evidence>
<feature type="compositionally biased region" description="Basic residues" evidence="1">
    <location>
        <begin position="83"/>
        <end position="93"/>
    </location>
</feature>
<keyword evidence="3" id="KW-1185">Reference proteome</keyword>
<dbReference type="AlphaFoldDB" id="A0A5A7Q760"/>
<accession>A0A5A7Q760</accession>
<reference evidence="3" key="1">
    <citation type="journal article" date="2019" name="Curr. Biol.">
        <title>Genome Sequence of Striga asiatica Provides Insight into the Evolution of Plant Parasitism.</title>
        <authorList>
            <person name="Yoshida S."/>
            <person name="Kim S."/>
            <person name="Wafula E.K."/>
            <person name="Tanskanen J."/>
            <person name="Kim Y.M."/>
            <person name="Honaas L."/>
            <person name="Yang Z."/>
            <person name="Spallek T."/>
            <person name="Conn C.E."/>
            <person name="Ichihashi Y."/>
            <person name="Cheong K."/>
            <person name="Cui S."/>
            <person name="Der J.P."/>
            <person name="Gundlach H."/>
            <person name="Jiao Y."/>
            <person name="Hori C."/>
            <person name="Ishida J.K."/>
            <person name="Kasahara H."/>
            <person name="Kiba T."/>
            <person name="Kim M.S."/>
            <person name="Koo N."/>
            <person name="Laohavisit A."/>
            <person name="Lee Y.H."/>
            <person name="Lumba S."/>
            <person name="McCourt P."/>
            <person name="Mortimer J.C."/>
            <person name="Mutuku J.M."/>
            <person name="Nomura T."/>
            <person name="Sasaki-Sekimoto Y."/>
            <person name="Seto Y."/>
            <person name="Wang Y."/>
            <person name="Wakatake T."/>
            <person name="Sakakibara H."/>
            <person name="Demura T."/>
            <person name="Yamaguchi S."/>
            <person name="Yoneyama K."/>
            <person name="Manabe R.I."/>
            <person name="Nelson D.C."/>
            <person name="Schulman A.H."/>
            <person name="Timko M.P."/>
            <person name="dePamphilis C.W."/>
            <person name="Choi D."/>
            <person name="Shirasu K."/>
        </authorList>
    </citation>
    <scope>NUCLEOTIDE SEQUENCE [LARGE SCALE GENOMIC DNA]</scope>
    <source>
        <strain evidence="3">cv. UVA1</strain>
    </source>
</reference>
<feature type="non-terminal residue" evidence="2">
    <location>
        <position position="165"/>
    </location>
</feature>
<evidence type="ECO:0000313" key="2">
    <source>
        <dbReference type="EMBL" id="GER40874.1"/>
    </source>
</evidence>